<feature type="domain" description="Aldehyde dehydrogenase" evidence="5">
    <location>
        <begin position="2"/>
        <end position="50"/>
    </location>
</feature>
<feature type="active site" evidence="3">
    <location>
        <position position="37"/>
    </location>
</feature>
<accession>A0A5M3XFZ3</accession>
<keyword evidence="7" id="KW-1185">Reference proteome</keyword>
<dbReference type="InterPro" id="IPR016162">
    <property type="entry name" value="Ald_DH_N"/>
</dbReference>
<evidence type="ECO:0000256" key="4">
    <source>
        <dbReference type="RuleBase" id="RU003345"/>
    </source>
</evidence>
<organism evidence="6 7">
    <name type="scientific">Acrocarpospora pleiomorpha</name>
    <dbReference type="NCBI Taxonomy" id="90975"/>
    <lineage>
        <taxon>Bacteria</taxon>
        <taxon>Bacillati</taxon>
        <taxon>Actinomycetota</taxon>
        <taxon>Actinomycetes</taxon>
        <taxon>Streptosporangiales</taxon>
        <taxon>Streptosporangiaceae</taxon>
        <taxon>Acrocarpospora</taxon>
    </lineage>
</organism>
<protein>
    <recommendedName>
        <fullName evidence="5">Aldehyde dehydrogenase domain-containing protein</fullName>
    </recommendedName>
</protein>
<dbReference type="AlphaFoldDB" id="A0A5M3XFZ3"/>
<dbReference type="GO" id="GO:0016491">
    <property type="term" value="F:oxidoreductase activity"/>
    <property type="evidence" value="ECO:0007669"/>
    <property type="project" value="UniProtKB-KW"/>
</dbReference>
<evidence type="ECO:0000256" key="3">
    <source>
        <dbReference type="PROSITE-ProRule" id="PRU10007"/>
    </source>
</evidence>
<proteinExistence type="inferred from homology"/>
<evidence type="ECO:0000313" key="7">
    <source>
        <dbReference type="Proteomes" id="UP000377595"/>
    </source>
</evidence>
<dbReference type="Gene3D" id="3.40.605.10">
    <property type="entry name" value="Aldehyde Dehydrogenase, Chain A, domain 1"/>
    <property type="match status" value="1"/>
</dbReference>
<evidence type="ECO:0000256" key="1">
    <source>
        <dbReference type="ARBA" id="ARBA00009986"/>
    </source>
</evidence>
<evidence type="ECO:0000259" key="5">
    <source>
        <dbReference type="Pfam" id="PF00171"/>
    </source>
</evidence>
<keyword evidence="2 4" id="KW-0560">Oxidoreductase</keyword>
<comment type="similarity">
    <text evidence="1 4">Belongs to the aldehyde dehydrogenase family.</text>
</comment>
<name>A0A5M3XFZ3_9ACTN</name>
<dbReference type="PANTHER" id="PTHR42804:SF1">
    <property type="entry name" value="ALDEHYDE DEHYDROGENASE-RELATED"/>
    <property type="match status" value="1"/>
</dbReference>
<dbReference type="EMBL" id="BLAF01000005">
    <property type="protein sequence ID" value="GES17883.1"/>
    <property type="molecule type" value="Genomic_DNA"/>
</dbReference>
<sequence length="74" mass="7575">MMTAHPVSRKIGFTGSTETGKRVAVAAASDLKRMILELGGNDAGIVLDDVGTASPRRESPSGASLFGSVVARTT</sequence>
<evidence type="ECO:0000256" key="2">
    <source>
        <dbReference type="ARBA" id="ARBA00023002"/>
    </source>
</evidence>
<dbReference type="PROSITE" id="PS00687">
    <property type="entry name" value="ALDEHYDE_DEHYDR_GLU"/>
    <property type="match status" value="1"/>
</dbReference>
<dbReference type="Pfam" id="PF00171">
    <property type="entry name" value="Aldedh"/>
    <property type="match status" value="1"/>
</dbReference>
<reference evidence="6 7" key="1">
    <citation type="submission" date="2019-10" db="EMBL/GenBank/DDBJ databases">
        <title>Whole genome shotgun sequence of Acrocarpospora pleiomorpha NBRC 16267.</title>
        <authorList>
            <person name="Ichikawa N."/>
            <person name="Kimura A."/>
            <person name="Kitahashi Y."/>
            <person name="Komaki H."/>
            <person name="Oguchi A."/>
        </authorList>
    </citation>
    <scope>NUCLEOTIDE SEQUENCE [LARGE SCALE GENOMIC DNA]</scope>
    <source>
        <strain evidence="6 7">NBRC 16267</strain>
    </source>
</reference>
<dbReference type="InterPro" id="IPR015590">
    <property type="entry name" value="Aldehyde_DH_dom"/>
</dbReference>
<dbReference type="SUPFAM" id="SSF53720">
    <property type="entry name" value="ALDH-like"/>
    <property type="match status" value="1"/>
</dbReference>
<dbReference type="InterPro" id="IPR029510">
    <property type="entry name" value="Ald_DH_CS_GLU"/>
</dbReference>
<evidence type="ECO:0000313" key="6">
    <source>
        <dbReference type="EMBL" id="GES17883.1"/>
    </source>
</evidence>
<dbReference type="Proteomes" id="UP000377595">
    <property type="component" value="Unassembled WGS sequence"/>
</dbReference>
<gene>
    <name evidence="6" type="ORF">Aple_007780</name>
</gene>
<comment type="caution">
    <text evidence="6">The sequence shown here is derived from an EMBL/GenBank/DDBJ whole genome shotgun (WGS) entry which is preliminary data.</text>
</comment>
<dbReference type="InterPro" id="IPR016161">
    <property type="entry name" value="Ald_DH/histidinol_DH"/>
</dbReference>
<dbReference type="PANTHER" id="PTHR42804">
    <property type="entry name" value="ALDEHYDE DEHYDROGENASE"/>
    <property type="match status" value="1"/>
</dbReference>